<protein>
    <submittedName>
        <fullName evidence="3">RyR domain</fullName>
    </submittedName>
</protein>
<gene>
    <name evidence="3" type="ORF">ERS852526_02810</name>
</gene>
<dbReference type="RefSeq" id="WP_055284449.1">
    <property type="nucleotide sequence ID" value="NZ_CZAY01000024.1"/>
</dbReference>
<organism evidence="3 4">
    <name type="scientific">Dorea longicatena</name>
    <dbReference type="NCBI Taxonomy" id="88431"/>
    <lineage>
        <taxon>Bacteria</taxon>
        <taxon>Bacillati</taxon>
        <taxon>Bacillota</taxon>
        <taxon>Clostridia</taxon>
        <taxon>Lachnospirales</taxon>
        <taxon>Lachnospiraceae</taxon>
        <taxon>Dorea</taxon>
    </lineage>
</organism>
<feature type="transmembrane region" description="Helical" evidence="1">
    <location>
        <begin position="12"/>
        <end position="34"/>
    </location>
</feature>
<evidence type="ECO:0000256" key="1">
    <source>
        <dbReference type="SAM" id="Phobius"/>
    </source>
</evidence>
<sequence>MKEKKSNIGKYLLILVPFVMGVTGFTVLDGQPVVDSLFLSMEMYFLNYSDSPPNILIEIARWTAPLMTASGVLMSISKIRGKILQLLRYYRGDSIAVYGDNIHRKEMVQALGSCGIDAGEDWEWVKAKKYLLLGNEDENFLFYGQHREAFAGHTVYLKSENLAAEGILDPHLRLFCPEETAARLYWRRNCLYETSCAHGHRLQIVFLGFGLLGEKLLEYALQDNIFDPKQRIEYHIFGDGAEFQASHRELSQMSDPVIFHAEHWYENIPLLESADRILLLPQKGQLGMAGKLLASTTGTAFEVFTVEDDGFELLSGRERLHVVEWEKEAWNPANVLGTEMFEHAKKLNLHYAHLYGGVEENSENMELEWGKLDGFTRYSNVSAADYHKIRVHMMKTDGWSMDAAGLSQKQMELLAELEHIRWCRYHQFHNWRMGIPKNGVRKDATLRIHKDLIPYDELTEEEKEKDKDNIRMLLKLFAES</sequence>
<dbReference type="Proteomes" id="UP000095485">
    <property type="component" value="Unassembled WGS sequence"/>
</dbReference>
<dbReference type="Pfam" id="PF02026">
    <property type="entry name" value="RyR"/>
    <property type="match status" value="1"/>
</dbReference>
<dbReference type="InterPro" id="IPR003032">
    <property type="entry name" value="Ryanodine_rcpt"/>
</dbReference>
<keyword evidence="1" id="KW-0472">Membrane</keyword>
<dbReference type="GeneID" id="96230083"/>
<feature type="domain" description="Ryanodine receptor Ryr" evidence="2">
    <location>
        <begin position="409"/>
        <end position="477"/>
    </location>
</feature>
<dbReference type="AlphaFoldDB" id="A0A174THV2"/>
<evidence type="ECO:0000259" key="2">
    <source>
        <dbReference type="Pfam" id="PF02026"/>
    </source>
</evidence>
<keyword evidence="1" id="KW-0812">Transmembrane</keyword>
<proteinExistence type="predicted"/>
<evidence type="ECO:0000313" key="3">
    <source>
        <dbReference type="EMBL" id="CUQ09614.1"/>
    </source>
</evidence>
<evidence type="ECO:0000313" key="4">
    <source>
        <dbReference type="Proteomes" id="UP000095485"/>
    </source>
</evidence>
<keyword evidence="1" id="KW-1133">Transmembrane helix</keyword>
<reference evidence="3 4" key="1">
    <citation type="submission" date="2015-09" db="EMBL/GenBank/DDBJ databases">
        <authorList>
            <consortium name="Pathogen Informatics"/>
        </authorList>
    </citation>
    <scope>NUCLEOTIDE SEQUENCE [LARGE SCALE GENOMIC DNA]</scope>
    <source>
        <strain evidence="3 4">2789STDY5834914</strain>
    </source>
</reference>
<dbReference type="STRING" id="88431.ERS852423_02503"/>
<name>A0A174THV2_9FIRM</name>
<accession>A0A174THV2</accession>
<dbReference type="EMBL" id="CZAY01000024">
    <property type="protein sequence ID" value="CUQ09614.1"/>
    <property type="molecule type" value="Genomic_DNA"/>
</dbReference>
<dbReference type="Gene3D" id="6.20.350.10">
    <property type="match status" value="1"/>
</dbReference>